<evidence type="ECO:0000256" key="3">
    <source>
        <dbReference type="ARBA" id="ARBA00022801"/>
    </source>
</evidence>
<evidence type="ECO:0000256" key="1">
    <source>
        <dbReference type="ARBA" id="ARBA00011073"/>
    </source>
</evidence>
<dbReference type="PROSITE" id="PS00137">
    <property type="entry name" value="SUBTILASE_HIS"/>
    <property type="match status" value="1"/>
</dbReference>
<dbReference type="InterPro" id="IPR023827">
    <property type="entry name" value="Peptidase_S8_Asp-AS"/>
</dbReference>
<evidence type="ECO:0000256" key="2">
    <source>
        <dbReference type="ARBA" id="ARBA00022670"/>
    </source>
</evidence>
<dbReference type="GO" id="GO:0004252">
    <property type="term" value="F:serine-type endopeptidase activity"/>
    <property type="evidence" value="ECO:0007669"/>
    <property type="project" value="UniProtKB-UniRule"/>
</dbReference>
<gene>
    <name evidence="9" type="ORF">A3860_03455</name>
</gene>
<feature type="active site" description="Charge relay system" evidence="5">
    <location>
        <position position="360"/>
    </location>
</feature>
<dbReference type="InterPro" id="IPR050131">
    <property type="entry name" value="Peptidase_S8_subtilisin-like"/>
</dbReference>
<protein>
    <submittedName>
        <fullName evidence="9">Peptidase S8</fullName>
    </submittedName>
</protein>
<dbReference type="InterPro" id="IPR037045">
    <property type="entry name" value="S8pro/Inhibitor_I9_sf"/>
</dbReference>
<keyword evidence="3 5" id="KW-0378">Hydrolase</keyword>
<evidence type="ECO:0000256" key="5">
    <source>
        <dbReference type="PROSITE-ProRule" id="PRU01240"/>
    </source>
</evidence>
<dbReference type="AlphaFoldDB" id="A0A1V9GA10"/>
<sequence length="397" mass="41615">MHIKSITSSVAIGLLLFAACRKTDKISSDNNASTSNCVVTQSTDNGRIIPDQYIITYNGETNTGLNAEPTLSTIARVTSYTNSLFQRLRINNTAIKQTFTGRYGGFVAHLSAVELEKLKQDSTVGLIEQDRVIAYGTCFQVVEPKTITWNVARVGYGDGTGKTAWIIDSGIDFAHPDLNADSVRSKCFISGVTSAADENGHGTHVAGIIGAKNNSFGVLGVASGANLVALRVFDKNGEGTLGSIIQALSYVSSNAKAGDVVNMSLGEDQVSSILDQQVQNVAAKGIYVAIAAGNDSKPASQFSPGRVNGTNIYTVSAVDSLDNFASFSNYGNDVVDFAAPGVRIPSTYLNGKYAIFSGTSMAAPHVAGLLLLKGNSITSSGTAKNDPDGNPDPIAHK</sequence>
<keyword evidence="10" id="KW-1185">Reference proteome</keyword>
<dbReference type="Proteomes" id="UP000192796">
    <property type="component" value="Unassembled WGS sequence"/>
</dbReference>
<feature type="active site" description="Charge relay system" evidence="5">
    <location>
        <position position="168"/>
    </location>
</feature>
<feature type="domain" description="Peptidase S8/S53" evidence="7">
    <location>
        <begin position="166"/>
        <end position="371"/>
    </location>
</feature>
<dbReference type="Gene3D" id="3.30.70.80">
    <property type="entry name" value="Peptidase S8 propeptide/proteinase inhibitor I9"/>
    <property type="match status" value="1"/>
</dbReference>
<evidence type="ECO:0000256" key="4">
    <source>
        <dbReference type="ARBA" id="ARBA00022825"/>
    </source>
</evidence>
<dbReference type="InterPro" id="IPR010259">
    <property type="entry name" value="S8pro/Inhibitor_I9"/>
</dbReference>
<evidence type="ECO:0000313" key="9">
    <source>
        <dbReference type="EMBL" id="OQP67417.1"/>
    </source>
</evidence>
<comment type="caution">
    <text evidence="9">The sequence shown here is derived from an EMBL/GenBank/DDBJ whole genome shotgun (WGS) entry which is preliminary data.</text>
</comment>
<keyword evidence="4 5" id="KW-0720">Serine protease</keyword>
<dbReference type="PRINTS" id="PR00723">
    <property type="entry name" value="SUBTILISIN"/>
</dbReference>
<dbReference type="STRING" id="1703345.A3860_03455"/>
<dbReference type="PROSITE" id="PS51257">
    <property type="entry name" value="PROKAR_LIPOPROTEIN"/>
    <property type="match status" value="1"/>
</dbReference>
<organism evidence="9 10">
    <name type="scientific">Niastella vici</name>
    <dbReference type="NCBI Taxonomy" id="1703345"/>
    <lineage>
        <taxon>Bacteria</taxon>
        <taxon>Pseudomonadati</taxon>
        <taxon>Bacteroidota</taxon>
        <taxon>Chitinophagia</taxon>
        <taxon>Chitinophagales</taxon>
        <taxon>Chitinophagaceae</taxon>
        <taxon>Niastella</taxon>
    </lineage>
</organism>
<dbReference type="PANTHER" id="PTHR43806:SF11">
    <property type="entry name" value="CEREVISIN-RELATED"/>
    <property type="match status" value="1"/>
</dbReference>
<dbReference type="InterPro" id="IPR023828">
    <property type="entry name" value="Peptidase_S8_Ser-AS"/>
</dbReference>
<dbReference type="InterPro" id="IPR022398">
    <property type="entry name" value="Peptidase_S8_His-AS"/>
</dbReference>
<dbReference type="SUPFAM" id="SSF52743">
    <property type="entry name" value="Subtilisin-like"/>
    <property type="match status" value="1"/>
</dbReference>
<dbReference type="RefSeq" id="WP_081145116.1">
    <property type="nucleotide sequence ID" value="NZ_LVYD01000001.1"/>
</dbReference>
<keyword evidence="2 5" id="KW-0645">Protease</keyword>
<dbReference type="GO" id="GO:0005615">
    <property type="term" value="C:extracellular space"/>
    <property type="evidence" value="ECO:0007669"/>
    <property type="project" value="TreeGrafter"/>
</dbReference>
<dbReference type="InterPro" id="IPR015500">
    <property type="entry name" value="Peptidase_S8_subtilisin-rel"/>
</dbReference>
<evidence type="ECO:0000259" key="7">
    <source>
        <dbReference type="Pfam" id="PF00082"/>
    </source>
</evidence>
<dbReference type="GO" id="GO:0006508">
    <property type="term" value="P:proteolysis"/>
    <property type="evidence" value="ECO:0007669"/>
    <property type="project" value="UniProtKB-KW"/>
</dbReference>
<evidence type="ECO:0000313" key="10">
    <source>
        <dbReference type="Proteomes" id="UP000192796"/>
    </source>
</evidence>
<accession>A0A1V9GA10</accession>
<dbReference type="InterPro" id="IPR036852">
    <property type="entry name" value="Peptidase_S8/S53_dom_sf"/>
</dbReference>
<dbReference type="Pfam" id="PF05922">
    <property type="entry name" value="Inhibitor_I9"/>
    <property type="match status" value="1"/>
</dbReference>
<dbReference type="PROSITE" id="PS00136">
    <property type="entry name" value="SUBTILASE_ASP"/>
    <property type="match status" value="1"/>
</dbReference>
<dbReference type="OrthoDB" id="9813435at2"/>
<dbReference type="PROSITE" id="PS51892">
    <property type="entry name" value="SUBTILASE"/>
    <property type="match status" value="1"/>
</dbReference>
<feature type="domain" description="Inhibitor I9" evidence="8">
    <location>
        <begin position="76"/>
        <end position="132"/>
    </location>
</feature>
<dbReference type="InterPro" id="IPR000209">
    <property type="entry name" value="Peptidase_S8/S53_dom"/>
</dbReference>
<proteinExistence type="inferred from homology"/>
<dbReference type="PANTHER" id="PTHR43806">
    <property type="entry name" value="PEPTIDASE S8"/>
    <property type="match status" value="1"/>
</dbReference>
<evidence type="ECO:0000256" key="6">
    <source>
        <dbReference type="RuleBase" id="RU003355"/>
    </source>
</evidence>
<feature type="active site" description="Charge relay system" evidence="5">
    <location>
        <position position="201"/>
    </location>
</feature>
<reference evidence="9 10" key="1">
    <citation type="submission" date="2016-03" db="EMBL/GenBank/DDBJ databases">
        <title>Niastella vici sp. nov., isolated from farmland soil.</title>
        <authorList>
            <person name="Chen L."/>
            <person name="Wang D."/>
            <person name="Yang S."/>
            <person name="Wang G."/>
        </authorList>
    </citation>
    <scope>NUCLEOTIDE SEQUENCE [LARGE SCALE GENOMIC DNA]</scope>
    <source>
        <strain evidence="9 10">DJ57</strain>
    </source>
</reference>
<name>A0A1V9GA10_9BACT</name>
<dbReference type="EMBL" id="LVYD01000001">
    <property type="protein sequence ID" value="OQP67417.1"/>
    <property type="molecule type" value="Genomic_DNA"/>
</dbReference>
<dbReference type="SUPFAM" id="SSF54897">
    <property type="entry name" value="Protease propeptides/inhibitors"/>
    <property type="match status" value="1"/>
</dbReference>
<evidence type="ECO:0000259" key="8">
    <source>
        <dbReference type="Pfam" id="PF05922"/>
    </source>
</evidence>
<dbReference type="Gene3D" id="3.40.50.200">
    <property type="entry name" value="Peptidase S8/S53 domain"/>
    <property type="match status" value="1"/>
</dbReference>
<dbReference type="Pfam" id="PF00082">
    <property type="entry name" value="Peptidase_S8"/>
    <property type="match status" value="1"/>
</dbReference>
<dbReference type="PROSITE" id="PS00138">
    <property type="entry name" value="SUBTILASE_SER"/>
    <property type="match status" value="1"/>
</dbReference>
<comment type="similarity">
    <text evidence="1 5 6">Belongs to the peptidase S8 family.</text>
</comment>